<sequence>MMKPLEQLRRDAKALKKAYEANDLHARQRVANHPPRAEGTLLKHADYLHVIARENSFASWPALKRAVELDGLDLAGRRQRLKTAVFNGHSHVVQQLLSEDPDPASGHLGLEIALYRRDAVFQTLAQDPATATRDIGGRAPLCHLAFSKYVHMRSDLTSDMLEIADRLLALGADPNASVAVAPDNDHQLSALYGAIGHANNMPLARWLLEHGANPNDGESLYHSTELGHHEGLKMLLQHGADPTGTNALLRAMDFNDHTAVALLIAAGAQVDEFNGAHVGGERPWVVPALHQAARRMSDQQMITLLLDAGADPTAVFEGCTAYGFARVFGNQVLSKAIEQRGVAPALTSDERLLAMAADGRDVGPARVVPEKLPPAYRTIIRSILHLPGKLDHIRKLVELGLEFDAPDSEGLTPVQVAGWEGLPDVMAFLLSLGPDLTHQNGYGGSLLSTILHGSENAPMRASRDHVKCLRLALQAGVPVPRRAPEVAGVPELAEMLADWCDTHPDRVVEGGAV</sequence>
<evidence type="ECO:0000256" key="2">
    <source>
        <dbReference type="ARBA" id="ARBA00023043"/>
    </source>
</evidence>
<evidence type="ECO:0000313" key="4">
    <source>
        <dbReference type="EMBL" id="MBW4707376.1"/>
    </source>
</evidence>
<organism evidence="4 5">
    <name type="scientific">Roseobacter insulae</name>
    <dbReference type="NCBI Taxonomy" id="2859783"/>
    <lineage>
        <taxon>Bacteria</taxon>
        <taxon>Pseudomonadati</taxon>
        <taxon>Pseudomonadota</taxon>
        <taxon>Alphaproteobacteria</taxon>
        <taxon>Rhodobacterales</taxon>
        <taxon>Roseobacteraceae</taxon>
        <taxon>Roseobacter</taxon>
    </lineage>
</organism>
<keyword evidence="2 3" id="KW-0040">ANK repeat</keyword>
<dbReference type="InterPro" id="IPR050745">
    <property type="entry name" value="Multifunctional_regulatory"/>
</dbReference>
<dbReference type="Pfam" id="PF12796">
    <property type="entry name" value="Ank_2"/>
    <property type="match status" value="1"/>
</dbReference>
<dbReference type="PROSITE" id="PS50088">
    <property type="entry name" value="ANK_REPEAT"/>
    <property type="match status" value="1"/>
</dbReference>
<dbReference type="EMBL" id="JAHXDN010000002">
    <property type="protein sequence ID" value="MBW4707376.1"/>
    <property type="molecule type" value="Genomic_DNA"/>
</dbReference>
<gene>
    <name evidence="4" type="ORF">KX928_06220</name>
</gene>
<dbReference type="Pfam" id="PF00023">
    <property type="entry name" value="Ank"/>
    <property type="match status" value="1"/>
</dbReference>
<feature type="repeat" description="ANK" evidence="3">
    <location>
        <begin position="409"/>
        <end position="441"/>
    </location>
</feature>
<comment type="caution">
    <text evidence="4">The sequence shown here is derived from an EMBL/GenBank/DDBJ whole genome shotgun (WGS) entry which is preliminary data.</text>
</comment>
<protein>
    <submittedName>
        <fullName evidence="4">Ankyrin repeat domain-containing protein</fullName>
    </submittedName>
</protein>
<evidence type="ECO:0000313" key="5">
    <source>
        <dbReference type="Proteomes" id="UP001138661"/>
    </source>
</evidence>
<keyword evidence="5" id="KW-1185">Reference proteome</keyword>
<name>A0A9X1FTD2_9RHOB</name>
<evidence type="ECO:0000256" key="3">
    <source>
        <dbReference type="PROSITE-ProRule" id="PRU00023"/>
    </source>
</evidence>
<dbReference type="SMART" id="SM00248">
    <property type="entry name" value="ANK"/>
    <property type="match status" value="6"/>
</dbReference>
<evidence type="ECO:0000256" key="1">
    <source>
        <dbReference type="ARBA" id="ARBA00022737"/>
    </source>
</evidence>
<dbReference type="PANTHER" id="PTHR24189">
    <property type="entry name" value="MYOTROPHIN"/>
    <property type="match status" value="1"/>
</dbReference>
<dbReference type="PANTHER" id="PTHR24189:SF50">
    <property type="entry name" value="ANKYRIN REPEAT AND SOCS BOX PROTEIN 2"/>
    <property type="match status" value="1"/>
</dbReference>
<reference evidence="4" key="1">
    <citation type="submission" date="2021-07" db="EMBL/GenBank/DDBJ databases">
        <title>Roseobacter insulae sp. nov., isolated from a tidal flat.</title>
        <authorList>
            <person name="Park S."/>
            <person name="Yoon J.-H."/>
        </authorList>
    </citation>
    <scope>NUCLEOTIDE SEQUENCE</scope>
    <source>
        <strain evidence="4">YSTF-M11</strain>
    </source>
</reference>
<dbReference type="Proteomes" id="UP001138661">
    <property type="component" value="Unassembled WGS sequence"/>
</dbReference>
<keyword evidence="1" id="KW-0677">Repeat</keyword>
<dbReference type="InterPro" id="IPR002110">
    <property type="entry name" value="Ankyrin_rpt"/>
</dbReference>
<dbReference type="AlphaFoldDB" id="A0A9X1FTD2"/>
<proteinExistence type="predicted"/>
<accession>A0A9X1FTD2</accession>